<feature type="region of interest" description="Disordered" evidence="1">
    <location>
        <begin position="1"/>
        <end position="29"/>
    </location>
</feature>
<reference evidence="2 3" key="1">
    <citation type="submission" date="2024-01" db="EMBL/GenBank/DDBJ databases">
        <title>The genomes of 5 underutilized Papilionoideae crops provide insights into root nodulation and disease resistanc.</title>
        <authorList>
            <person name="Yuan L."/>
        </authorList>
    </citation>
    <scope>NUCLEOTIDE SEQUENCE [LARGE SCALE GENOMIC DNA]</scope>
    <source>
        <strain evidence="2">ZHUSHIDOU_FW_LH</strain>
        <tissue evidence="2">Leaf</tissue>
    </source>
</reference>
<gene>
    <name evidence="2" type="ORF">RIF29_11123</name>
</gene>
<evidence type="ECO:0000256" key="1">
    <source>
        <dbReference type="SAM" id="MobiDB-lite"/>
    </source>
</evidence>
<comment type="caution">
    <text evidence="2">The sequence shown here is derived from an EMBL/GenBank/DDBJ whole genome shotgun (WGS) entry which is preliminary data.</text>
</comment>
<evidence type="ECO:0000313" key="3">
    <source>
        <dbReference type="Proteomes" id="UP001372338"/>
    </source>
</evidence>
<feature type="compositionally biased region" description="Basic residues" evidence="1">
    <location>
        <begin position="1"/>
        <end position="13"/>
    </location>
</feature>
<evidence type="ECO:0000313" key="2">
    <source>
        <dbReference type="EMBL" id="KAK7282396.1"/>
    </source>
</evidence>
<organism evidence="2 3">
    <name type="scientific">Crotalaria pallida</name>
    <name type="common">Smooth rattlebox</name>
    <name type="synonym">Crotalaria striata</name>
    <dbReference type="NCBI Taxonomy" id="3830"/>
    <lineage>
        <taxon>Eukaryota</taxon>
        <taxon>Viridiplantae</taxon>
        <taxon>Streptophyta</taxon>
        <taxon>Embryophyta</taxon>
        <taxon>Tracheophyta</taxon>
        <taxon>Spermatophyta</taxon>
        <taxon>Magnoliopsida</taxon>
        <taxon>eudicotyledons</taxon>
        <taxon>Gunneridae</taxon>
        <taxon>Pentapetalae</taxon>
        <taxon>rosids</taxon>
        <taxon>fabids</taxon>
        <taxon>Fabales</taxon>
        <taxon>Fabaceae</taxon>
        <taxon>Papilionoideae</taxon>
        <taxon>50 kb inversion clade</taxon>
        <taxon>genistoids sensu lato</taxon>
        <taxon>core genistoids</taxon>
        <taxon>Crotalarieae</taxon>
        <taxon>Crotalaria</taxon>
    </lineage>
</organism>
<sequence length="135" mass="15741">MGKKRQQKQRYVKKASNTMPLVGNSLPKEWEGKTDQLPFQWEDVLSKKTKIQLEKNGYKDSLFMFEDNIVPLPSKLAEDVSRDSLIITSSYDDALIEEQKKELMQQVDVFANHVMYAPRDSKPRLQVFKDIYSPN</sequence>
<keyword evidence="3" id="KW-1185">Reference proteome</keyword>
<protein>
    <submittedName>
        <fullName evidence="2">Uncharacterized protein</fullName>
    </submittedName>
</protein>
<dbReference type="AlphaFoldDB" id="A0AAN9FWI0"/>
<dbReference type="EMBL" id="JAYWIO010000002">
    <property type="protein sequence ID" value="KAK7282396.1"/>
    <property type="molecule type" value="Genomic_DNA"/>
</dbReference>
<proteinExistence type="predicted"/>
<accession>A0AAN9FWI0</accession>
<name>A0AAN9FWI0_CROPI</name>
<dbReference type="Proteomes" id="UP001372338">
    <property type="component" value="Unassembled WGS sequence"/>
</dbReference>